<dbReference type="EMBL" id="JXTC01000179">
    <property type="protein sequence ID" value="PON83362.1"/>
    <property type="molecule type" value="Genomic_DNA"/>
</dbReference>
<dbReference type="Proteomes" id="UP000237000">
    <property type="component" value="Unassembled WGS sequence"/>
</dbReference>
<name>A0A2P5ECT5_TREOI</name>
<dbReference type="PANTHER" id="PTHR37611">
    <property type="entry name" value="VIRUS-SPECIFIC-SIGNALING-PATHWAY REGULATED PROTEIN-RELATED"/>
    <property type="match status" value="1"/>
</dbReference>
<organism evidence="3 4">
    <name type="scientific">Trema orientale</name>
    <name type="common">Charcoal tree</name>
    <name type="synonym">Celtis orientalis</name>
    <dbReference type="NCBI Taxonomy" id="63057"/>
    <lineage>
        <taxon>Eukaryota</taxon>
        <taxon>Viridiplantae</taxon>
        <taxon>Streptophyta</taxon>
        <taxon>Embryophyta</taxon>
        <taxon>Tracheophyta</taxon>
        <taxon>Spermatophyta</taxon>
        <taxon>Magnoliopsida</taxon>
        <taxon>eudicotyledons</taxon>
        <taxon>Gunneridae</taxon>
        <taxon>Pentapetalae</taxon>
        <taxon>rosids</taxon>
        <taxon>fabids</taxon>
        <taxon>Rosales</taxon>
        <taxon>Cannabaceae</taxon>
        <taxon>Trema</taxon>
    </lineage>
</organism>
<protein>
    <submittedName>
        <fullName evidence="3">Uncharacterized protein</fullName>
    </submittedName>
</protein>
<evidence type="ECO:0000256" key="1">
    <source>
        <dbReference type="SAM" id="Coils"/>
    </source>
</evidence>
<dbReference type="InParanoid" id="A0A2P5ECT5"/>
<feature type="region of interest" description="Disordered" evidence="2">
    <location>
        <begin position="71"/>
        <end position="90"/>
    </location>
</feature>
<proteinExistence type="predicted"/>
<reference evidence="4" key="1">
    <citation type="submission" date="2016-06" db="EMBL/GenBank/DDBJ databases">
        <title>Parallel loss of symbiosis genes in relatives of nitrogen-fixing non-legume Parasponia.</title>
        <authorList>
            <person name="Van Velzen R."/>
            <person name="Holmer R."/>
            <person name="Bu F."/>
            <person name="Rutten L."/>
            <person name="Van Zeijl A."/>
            <person name="Liu W."/>
            <person name="Santuari L."/>
            <person name="Cao Q."/>
            <person name="Sharma T."/>
            <person name="Shen D."/>
            <person name="Roswanjaya Y."/>
            <person name="Wardhani T."/>
            <person name="Kalhor M.S."/>
            <person name="Jansen J."/>
            <person name="Van den Hoogen J."/>
            <person name="Gungor B."/>
            <person name="Hartog M."/>
            <person name="Hontelez J."/>
            <person name="Verver J."/>
            <person name="Yang W.-C."/>
            <person name="Schijlen E."/>
            <person name="Repin R."/>
            <person name="Schilthuizen M."/>
            <person name="Schranz E."/>
            <person name="Heidstra R."/>
            <person name="Miyata K."/>
            <person name="Fedorova E."/>
            <person name="Kohlen W."/>
            <person name="Bisseling T."/>
            <person name="Smit S."/>
            <person name="Geurts R."/>
        </authorList>
    </citation>
    <scope>NUCLEOTIDE SEQUENCE [LARGE SCALE GENOMIC DNA]</scope>
    <source>
        <strain evidence="4">cv. RG33-2</strain>
    </source>
</reference>
<keyword evidence="1" id="KW-0175">Coiled coil</keyword>
<sequence length="184" mass="21199">MASLAISQKNWACFNGCDELEGVEVSKINGAFLMSLMEELQDHVDVEERDEERLNSVIRSLEAEINSCTTEAEHDSCMEPDHQSGTFDREDSQSCELEQMNGHDFTISFDDLDMNGWINMEAEPCSPSHEMNYYVYQCEDEMINGIEGISIDYSTHNYYGAVLDQEHGYNFLWQETMYDSVMYN</sequence>
<dbReference type="FunCoup" id="A0A2P5ECT5">
    <property type="interactions" value="1"/>
</dbReference>
<comment type="caution">
    <text evidence="3">The sequence shown here is derived from an EMBL/GenBank/DDBJ whole genome shotgun (WGS) entry which is preliminary data.</text>
</comment>
<evidence type="ECO:0000313" key="4">
    <source>
        <dbReference type="Proteomes" id="UP000237000"/>
    </source>
</evidence>
<evidence type="ECO:0000256" key="2">
    <source>
        <dbReference type="SAM" id="MobiDB-lite"/>
    </source>
</evidence>
<evidence type="ECO:0000313" key="3">
    <source>
        <dbReference type="EMBL" id="PON83362.1"/>
    </source>
</evidence>
<dbReference type="AlphaFoldDB" id="A0A2P5ECT5"/>
<feature type="coiled-coil region" evidence="1">
    <location>
        <begin position="37"/>
        <end position="71"/>
    </location>
</feature>
<dbReference type="OrthoDB" id="691231at2759"/>
<keyword evidence="4" id="KW-1185">Reference proteome</keyword>
<dbReference type="STRING" id="63057.A0A2P5ECT5"/>
<accession>A0A2P5ECT5</accession>
<dbReference type="PANTHER" id="PTHR37611:SF4">
    <property type="entry name" value="OS06G0538400 PROTEIN"/>
    <property type="match status" value="1"/>
</dbReference>
<gene>
    <name evidence="3" type="ORF">TorRG33x02_207770</name>
</gene>